<proteinExistence type="predicted"/>
<dbReference type="EMBL" id="CAFBLT010000002">
    <property type="protein sequence ID" value="CAB4881390.1"/>
    <property type="molecule type" value="Genomic_DNA"/>
</dbReference>
<dbReference type="SUPFAM" id="SSF103473">
    <property type="entry name" value="MFS general substrate transporter"/>
    <property type="match status" value="2"/>
</dbReference>
<evidence type="ECO:0000313" key="7">
    <source>
        <dbReference type="EMBL" id="CAB4881390.1"/>
    </source>
</evidence>
<feature type="transmembrane region" description="Helical" evidence="5">
    <location>
        <begin position="230"/>
        <end position="250"/>
    </location>
</feature>
<feature type="transmembrane region" description="Helical" evidence="5">
    <location>
        <begin position="78"/>
        <end position="98"/>
    </location>
</feature>
<dbReference type="Gene3D" id="1.20.1250.20">
    <property type="entry name" value="MFS general substrate transporter like domains"/>
    <property type="match status" value="1"/>
</dbReference>
<feature type="transmembrane region" description="Helical" evidence="5">
    <location>
        <begin position="104"/>
        <end position="129"/>
    </location>
</feature>
<evidence type="ECO:0000256" key="2">
    <source>
        <dbReference type="ARBA" id="ARBA00022692"/>
    </source>
</evidence>
<keyword evidence="3 5" id="KW-1133">Transmembrane helix</keyword>
<keyword evidence="2 5" id="KW-0812">Transmembrane</keyword>
<dbReference type="InterPro" id="IPR036259">
    <property type="entry name" value="MFS_trans_sf"/>
</dbReference>
<feature type="transmembrane region" description="Helical" evidence="5">
    <location>
        <begin position="47"/>
        <end position="66"/>
    </location>
</feature>
<feature type="transmembrane region" description="Helical" evidence="5">
    <location>
        <begin position="328"/>
        <end position="349"/>
    </location>
</feature>
<protein>
    <submittedName>
        <fullName evidence="7">Unannotated protein</fullName>
    </submittedName>
</protein>
<evidence type="ECO:0000256" key="1">
    <source>
        <dbReference type="ARBA" id="ARBA00004141"/>
    </source>
</evidence>
<feature type="transmembrane region" description="Helical" evidence="5">
    <location>
        <begin position="169"/>
        <end position="187"/>
    </location>
</feature>
<evidence type="ECO:0000256" key="3">
    <source>
        <dbReference type="ARBA" id="ARBA00022989"/>
    </source>
</evidence>
<evidence type="ECO:0000313" key="8">
    <source>
        <dbReference type="EMBL" id="CAB5009849.1"/>
    </source>
</evidence>
<dbReference type="Pfam" id="PF07690">
    <property type="entry name" value="MFS_1"/>
    <property type="match status" value="1"/>
</dbReference>
<dbReference type="Gene3D" id="1.20.1720.10">
    <property type="entry name" value="Multidrug resistance protein D"/>
    <property type="match status" value="1"/>
</dbReference>
<dbReference type="PANTHER" id="PTHR42718:SF49">
    <property type="entry name" value="EXPORT PROTEIN"/>
    <property type="match status" value="1"/>
</dbReference>
<sequence>MAFKRIASQNFVLAAMIVAVSMTFIDQTIIALAIPQIQSKLHLTESGVQWVINGYILALAASFMMAGKFADSFGHRKMVLFGTLLFAASSAACGFTPVNGSSEAWIIAFRVLQGVGAAFLFSAALSLVIATIPLAQRGIKLAIFFAITGAMTGIGPLLGGYLTEWTWRAVFWVNIPVAIVALVLILMSDPVDEVHKMPIDWTGTVLVAAGMFLSVFGFQHASTWGWQNVKTLGCIIVGIAILVLFVLAELRAKHPLINLRIYKIRAFFVESLVLFFASMVFVSLFFFASLYAQVSLGDSSSQAGLYILIFFIGFAPAAMRGGKIMDKVGAKGVVVVGGAVATIGFFLWAQRLPDLSSSNQWWAIIIAGAGMGLIIGPASTDASNRSPRETYGEVTGILQTIRYYGSSVGLAVLATILANRTMSGTTYRQEASTAAGRLDFSNGMKDVFYAMAAIMAVTFVIALVGLRKGIQEEIPDLEVTSA</sequence>
<dbReference type="InterPro" id="IPR020846">
    <property type="entry name" value="MFS_dom"/>
</dbReference>
<dbReference type="InterPro" id="IPR011701">
    <property type="entry name" value="MFS"/>
</dbReference>
<dbReference type="CDD" id="cd17321">
    <property type="entry name" value="MFS_MMR_MDR_like"/>
    <property type="match status" value="1"/>
</dbReference>
<feature type="transmembrane region" description="Helical" evidence="5">
    <location>
        <begin position="141"/>
        <end position="163"/>
    </location>
</feature>
<evidence type="ECO:0000256" key="4">
    <source>
        <dbReference type="ARBA" id="ARBA00023136"/>
    </source>
</evidence>
<dbReference type="GO" id="GO:0022857">
    <property type="term" value="F:transmembrane transporter activity"/>
    <property type="evidence" value="ECO:0007669"/>
    <property type="project" value="InterPro"/>
</dbReference>
<dbReference type="EMBL" id="CAFBPM010000002">
    <property type="protein sequence ID" value="CAB5009849.1"/>
    <property type="molecule type" value="Genomic_DNA"/>
</dbReference>
<feature type="transmembrane region" description="Helical" evidence="5">
    <location>
        <begin position="447"/>
        <end position="466"/>
    </location>
</feature>
<comment type="subcellular location">
    <subcellularLocation>
        <location evidence="1">Membrane</location>
        <topology evidence="1">Multi-pass membrane protein</topology>
    </subcellularLocation>
</comment>
<accession>A0A6J7EJJ5</accession>
<gene>
    <name evidence="7" type="ORF">UFOPK3427_01515</name>
    <name evidence="8" type="ORF">UFOPK4112_00241</name>
</gene>
<feature type="transmembrane region" description="Helical" evidence="5">
    <location>
        <begin position="401"/>
        <end position="418"/>
    </location>
</feature>
<feature type="transmembrane region" description="Helical" evidence="5">
    <location>
        <begin position="303"/>
        <end position="321"/>
    </location>
</feature>
<reference evidence="7" key="1">
    <citation type="submission" date="2020-05" db="EMBL/GenBank/DDBJ databases">
        <authorList>
            <person name="Chiriac C."/>
            <person name="Salcher M."/>
            <person name="Ghai R."/>
            <person name="Kavagutti S V."/>
        </authorList>
    </citation>
    <scope>NUCLEOTIDE SEQUENCE</scope>
</reference>
<dbReference type="PANTHER" id="PTHR42718">
    <property type="entry name" value="MAJOR FACILITATOR SUPERFAMILY MULTIDRUG TRANSPORTER MFSC"/>
    <property type="match status" value="1"/>
</dbReference>
<name>A0A6J7EJJ5_9ZZZZ</name>
<organism evidence="7">
    <name type="scientific">freshwater metagenome</name>
    <dbReference type="NCBI Taxonomy" id="449393"/>
    <lineage>
        <taxon>unclassified sequences</taxon>
        <taxon>metagenomes</taxon>
        <taxon>ecological metagenomes</taxon>
    </lineage>
</organism>
<feature type="transmembrane region" description="Helical" evidence="5">
    <location>
        <begin position="361"/>
        <end position="380"/>
    </location>
</feature>
<dbReference type="PROSITE" id="PS50850">
    <property type="entry name" value="MFS"/>
    <property type="match status" value="1"/>
</dbReference>
<dbReference type="GO" id="GO:0016020">
    <property type="term" value="C:membrane"/>
    <property type="evidence" value="ECO:0007669"/>
    <property type="project" value="UniProtKB-SubCell"/>
</dbReference>
<evidence type="ECO:0000256" key="5">
    <source>
        <dbReference type="SAM" id="Phobius"/>
    </source>
</evidence>
<feature type="domain" description="Major facilitator superfamily (MFS) profile" evidence="6">
    <location>
        <begin position="12"/>
        <end position="470"/>
    </location>
</feature>
<keyword evidence="4 5" id="KW-0472">Membrane</keyword>
<feature type="transmembrane region" description="Helical" evidence="5">
    <location>
        <begin position="12"/>
        <end position="35"/>
    </location>
</feature>
<feature type="transmembrane region" description="Helical" evidence="5">
    <location>
        <begin position="199"/>
        <end position="218"/>
    </location>
</feature>
<dbReference type="AlphaFoldDB" id="A0A6J7EJJ5"/>
<feature type="transmembrane region" description="Helical" evidence="5">
    <location>
        <begin position="271"/>
        <end position="291"/>
    </location>
</feature>
<evidence type="ECO:0000259" key="6">
    <source>
        <dbReference type="PROSITE" id="PS50850"/>
    </source>
</evidence>